<dbReference type="AlphaFoldDB" id="A0A8H5GP38"/>
<gene>
    <name evidence="1" type="ORF">D9615_010363</name>
</gene>
<keyword evidence="2" id="KW-1185">Reference proteome</keyword>
<sequence length="101" mass="11368">MPSLYTLRAISRKILPLARDGEGMAEDSRKDKAKGKEKGAGWAWTSIRRRNGVTYWDDLRLARFLERVFAFQSISGPSLPLHLIYSLFSACLRLAALVVVS</sequence>
<reference evidence="1 2" key="1">
    <citation type="journal article" date="2020" name="ISME J.">
        <title>Uncovering the hidden diversity of litter-decomposition mechanisms in mushroom-forming fungi.</title>
        <authorList>
            <person name="Floudas D."/>
            <person name="Bentzer J."/>
            <person name="Ahren D."/>
            <person name="Johansson T."/>
            <person name="Persson P."/>
            <person name="Tunlid A."/>
        </authorList>
    </citation>
    <scope>NUCLEOTIDE SEQUENCE [LARGE SCALE GENOMIC DNA]</scope>
    <source>
        <strain evidence="1 2">CBS 661.87</strain>
    </source>
</reference>
<dbReference type="EMBL" id="JAACJP010000060">
    <property type="protein sequence ID" value="KAF5368260.1"/>
    <property type="molecule type" value="Genomic_DNA"/>
</dbReference>
<organism evidence="1 2">
    <name type="scientific">Tricholomella constricta</name>
    <dbReference type="NCBI Taxonomy" id="117010"/>
    <lineage>
        <taxon>Eukaryota</taxon>
        <taxon>Fungi</taxon>
        <taxon>Dikarya</taxon>
        <taxon>Basidiomycota</taxon>
        <taxon>Agaricomycotina</taxon>
        <taxon>Agaricomycetes</taxon>
        <taxon>Agaricomycetidae</taxon>
        <taxon>Agaricales</taxon>
        <taxon>Tricholomatineae</taxon>
        <taxon>Lyophyllaceae</taxon>
        <taxon>Tricholomella</taxon>
    </lineage>
</organism>
<protein>
    <submittedName>
        <fullName evidence="1">Uncharacterized protein</fullName>
    </submittedName>
</protein>
<name>A0A8H5GP38_9AGAR</name>
<accession>A0A8H5GP38</accession>
<comment type="caution">
    <text evidence="1">The sequence shown here is derived from an EMBL/GenBank/DDBJ whole genome shotgun (WGS) entry which is preliminary data.</text>
</comment>
<evidence type="ECO:0000313" key="1">
    <source>
        <dbReference type="EMBL" id="KAF5368260.1"/>
    </source>
</evidence>
<evidence type="ECO:0000313" key="2">
    <source>
        <dbReference type="Proteomes" id="UP000565441"/>
    </source>
</evidence>
<dbReference type="Proteomes" id="UP000565441">
    <property type="component" value="Unassembled WGS sequence"/>
</dbReference>
<proteinExistence type="predicted"/>